<gene>
    <name evidence="1" type="ORF">MRATA1EN1_LOCUS13256</name>
</gene>
<evidence type="ECO:0000313" key="2">
    <source>
        <dbReference type="Proteomes" id="UP001176941"/>
    </source>
</evidence>
<accession>A0ABN8YX59</accession>
<keyword evidence="2" id="KW-1185">Reference proteome</keyword>
<organism evidence="1 2">
    <name type="scientific">Rangifer tarandus platyrhynchus</name>
    <name type="common">Svalbard reindeer</name>
    <dbReference type="NCBI Taxonomy" id="3082113"/>
    <lineage>
        <taxon>Eukaryota</taxon>
        <taxon>Metazoa</taxon>
        <taxon>Chordata</taxon>
        <taxon>Craniata</taxon>
        <taxon>Vertebrata</taxon>
        <taxon>Euteleostomi</taxon>
        <taxon>Mammalia</taxon>
        <taxon>Eutheria</taxon>
        <taxon>Laurasiatheria</taxon>
        <taxon>Artiodactyla</taxon>
        <taxon>Ruminantia</taxon>
        <taxon>Pecora</taxon>
        <taxon>Cervidae</taxon>
        <taxon>Odocoileinae</taxon>
        <taxon>Rangifer</taxon>
    </lineage>
</organism>
<sequence>MELSMSKAVHSQVCSINAVLSIPSLEILCVCVCVWGGGVLSCFSRDQLCVTLKTIDHQSPLSMGFSRQEYWSGLPFHPPGDLPNPRIKLTSLMSPPLAGEFFTTSTTWEAPISEITLWESYSKCKNNGIYNHFKNINVFH</sequence>
<evidence type="ECO:0000313" key="1">
    <source>
        <dbReference type="EMBL" id="CAI9164294.1"/>
    </source>
</evidence>
<reference evidence="1" key="1">
    <citation type="submission" date="2023-04" db="EMBL/GenBank/DDBJ databases">
        <authorList>
            <consortium name="ELIXIR-Norway"/>
        </authorList>
    </citation>
    <scope>NUCLEOTIDE SEQUENCE [LARGE SCALE GENOMIC DNA]</scope>
</reference>
<protein>
    <submittedName>
        <fullName evidence="1">Uncharacterized protein</fullName>
    </submittedName>
</protein>
<name>A0ABN8YX59_RANTA</name>
<dbReference type="Proteomes" id="UP001176941">
    <property type="component" value="Chromosome 22"/>
</dbReference>
<dbReference type="EMBL" id="OX459958">
    <property type="protein sequence ID" value="CAI9164294.1"/>
    <property type="molecule type" value="Genomic_DNA"/>
</dbReference>
<proteinExistence type="predicted"/>